<evidence type="ECO:0000313" key="7">
    <source>
        <dbReference type="Proteomes" id="UP000284763"/>
    </source>
</evidence>
<dbReference type="Gene3D" id="3.40.1190.20">
    <property type="match status" value="1"/>
</dbReference>
<dbReference type="SUPFAM" id="SSF53613">
    <property type="entry name" value="Ribokinase-like"/>
    <property type="match status" value="1"/>
</dbReference>
<evidence type="ECO:0000256" key="2">
    <source>
        <dbReference type="ARBA" id="ARBA00022679"/>
    </source>
</evidence>
<sequence>MDQKISVVGHTSVDYLFNVEKIAGPNESYPVIDYNEYYGGGAANVAAGIAKIGGNSQLISPVGPDFLGSDYESHLLKLGVDLSLIYIIEGEKNTSAFVYTDKEHNQCTYFHWGASFKFPELVPPNVNFVHLATADPIFNSKIAKITPFVSFDPGQDLVLYSKKDLRSILENTNILFTNRHEIKRVCEILEVDITHIKNLVDILIITYDSKGSTIYNKNIEYKIPAIDVCAVDPTGAGDAYRAGFLVAYQKGYPLDKCGKVGSTVASFAVESVGCQTSLPTWAQMVERFQLHYEPINE</sequence>
<dbReference type="InterPro" id="IPR002173">
    <property type="entry name" value="Carboh/pur_kinase_PfkB_CS"/>
</dbReference>
<evidence type="ECO:0000313" key="6">
    <source>
        <dbReference type="EMBL" id="RQD81231.1"/>
    </source>
</evidence>
<dbReference type="CDD" id="cd01942">
    <property type="entry name" value="ribokinase_group_A"/>
    <property type="match status" value="1"/>
</dbReference>
<dbReference type="PRINTS" id="PR00990">
    <property type="entry name" value="RIBOKINASE"/>
</dbReference>
<organism evidence="6 7">
    <name type="scientific">Methanosalsum natronophilum</name>
    <dbReference type="NCBI Taxonomy" id="768733"/>
    <lineage>
        <taxon>Archaea</taxon>
        <taxon>Methanobacteriati</taxon>
        <taxon>Methanobacteriota</taxon>
        <taxon>Stenosarchaea group</taxon>
        <taxon>Methanomicrobia</taxon>
        <taxon>Methanosarcinales</taxon>
        <taxon>Methanosarcinaceae</taxon>
        <taxon>Methanosalsum</taxon>
    </lineage>
</organism>
<evidence type="ECO:0000256" key="4">
    <source>
        <dbReference type="RuleBase" id="RU003704"/>
    </source>
</evidence>
<dbReference type="Proteomes" id="UP000284763">
    <property type="component" value="Unassembled WGS sequence"/>
</dbReference>
<reference evidence="6 7" key="1">
    <citation type="submission" date="2018-08" db="EMBL/GenBank/DDBJ databases">
        <title>The metabolism and importance of syntrophic acetate oxidation coupled to methane or sulfide production in haloalkaline environments.</title>
        <authorList>
            <person name="Timmers P.H.A."/>
            <person name="Vavourakis C.D."/>
            <person name="Sorokin D.Y."/>
            <person name="Sinninghe Damste J.S."/>
            <person name="Muyzer G."/>
            <person name="Stams A.J.M."/>
            <person name="Plugge C.M."/>
        </authorList>
    </citation>
    <scope>NUCLEOTIDE SEQUENCE [LARGE SCALE GENOMIC DNA]</scope>
    <source>
        <strain evidence="6">MSAO_Arc3</strain>
    </source>
</reference>
<dbReference type="PROSITE" id="PS00584">
    <property type="entry name" value="PFKB_KINASES_2"/>
    <property type="match status" value="1"/>
</dbReference>
<dbReference type="InterPro" id="IPR011611">
    <property type="entry name" value="PfkB_dom"/>
</dbReference>
<evidence type="ECO:0000256" key="3">
    <source>
        <dbReference type="ARBA" id="ARBA00022777"/>
    </source>
</evidence>
<dbReference type="PANTHER" id="PTHR10584:SF166">
    <property type="entry name" value="RIBOKINASE"/>
    <property type="match status" value="1"/>
</dbReference>
<dbReference type="AlphaFoldDB" id="A0A424YQI0"/>
<dbReference type="InterPro" id="IPR002139">
    <property type="entry name" value="Ribo/fructo_kinase"/>
</dbReference>
<protein>
    <submittedName>
        <fullName evidence="6">Carbohydrate kinase family protein</fullName>
    </submittedName>
</protein>
<evidence type="ECO:0000256" key="1">
    <source>
        <dbReference type="ARBA" id="ARBA00010688"/>
    </source>
</evidence>
<dbReference type="PANTHER" id="PTHR10584">
    <property type="entry name" value="SUGAR KINASE"/>
    <property type="match status" value="1"/>
</dbReference>
<dbReference type="RefSeq" id="WP_259133338.1">
    <property type="nucleotide sequence ID" value="NZ_JANUCS010000002.1"/>
</dbReference>
<dbReference type="GO" id="GO:0016301">
    <property type="term" value="F:kinase activity"/>
    <property type="evidence" value="ECO:0007669"/>
    <property type="project" value="UniProtKB-KW"/>
</dbReference>
<dbReference type="Pfam" id="PF00294">
    <property type="entry name" value="PfkB"/>
    <property type="match status" value="1"/>
</dbReference>
<proteinExistence type="inferred from homology"/>
<dbReference type="InterPro" id="IPR029056">
    <property type="entry name" value="Ribokinase-like"/>
</dbReference>
<keyword evidence="3 4" id="KW-0418">Kinase</keyword>
<dbReference type="EMBL" id="QZAB01000523">
    <property type="protein sequence ID" value="RQD81231.1"/>
    <property type="molecule type" value="Genomic_DNA"/>
</dbReference>
<name>A0A424YQI0_9EURY</name>
<keyword evidence="2 4" id="KW-0808">Transferase</keyword>
<feature type="domain" description="Carbohydrate kinase PfkB" evidence="5">
    <location>
        <begin position="3"/>
        <end position="280"/>
    </location>
</feature>
<dbReference type="PROSITE" id="PS00583">
    <property type="entry name" value="PFKB_KINASES_1"/>
    <property type="match status" value="1"/>
</dbReference>
<gene>
    <name evidence="6" type="ORF">D5R95_08245</name>
</gene>
<evidence type="ECO:0000259" key="5">
    <source>
        <dbReference type="Pfam" id="PF00294"/>
    </source>
</evidence>
<accession>A0A424YQI0</accession>
<comment type="similarity">
    <text evidence="1 4">Belongs to the carbohydrate kinase PfkB family.</text>
</comment>
<comment type="caution">
    <text evidence="6">The sequence shown here is derived from an EMBL/GenBank/DDBJ whole genome shotgun (WGS) entry which is preliminary data.</text>
</comment>
<dbReference type="GO" id="GO:0006796">
    <property type="term" value="P:phosphate-containing compound metabolic process"/>
    <property type="evidence" value="ECO:0007669"/>
    <property type="project" value="UniProtKB-ARBA"/>
</dbReference>